<organism evidence="2 3">
    <name type="scientific">Sneathiella marina</name>
    <dbReference type="NCBI Taxonomy" id="2950108"/>
    <lineage>
        <taxon>Bacteria</taxon>
        <taxon>Pseudomonadati</taxon>
        <taxon>Pseudomonadota</taxon>
        <taxon>Alphaproteobacteria</taxon>
        <taxon>Sneathiellales</taxon>
        <taxon>Sneathiellaceae</taxon>
        <taxon>Sneathiella</taxon>
    </lineage>
</organism>
<feature type="transmembrane region" description="Helical" evidence="1">
    <location>
        <begin position="42"/>
        <end position="61"/>
    </location>
</feature>
<proteinExistence type="predicted"/>
<feature type="transmembrane region" description="Helical" evidence="1">
    <location>
        <begin position="115"/>
        <end position="141"/>
    </location>
</feature>
<gene>
    <name evidence="2" type="ORF">NBZ79_09410</name>
</gene>
<feature type="transmembrane region" description="Helical" evidence="1">
    <location>
        <begin position="81"/>
        <end position="103"/>
    </location>
</feature>
<keyword evidence="1" id="KW-0472">Membrane</keyword>
<evidence type="ECO:0000313" key="2">
    <source>
        <dbReference type="EMBL" id="USG63192.1"/>
    </source>
</evidence>
<keyword evidence="3" id="KW-1185">Reference proteome</keyword>
<protein>
    <recommendedName>
        <fullName evidence="4">Glycerophosphoryl diester phosphodiesterase membrane domain-containing protein</fullName>
    </recommendedName>
</protein>
<dbReference type="Proteomes" id="UP001056291">
    <property type="component" value="Chromosome"/>
</dbReference>
<evidence type="ECO:0000313" key="3">
    <source>
        <dbReference type="Proteomes" id="UP001056291"/>
    </source>
</evidence>
<dbReference type="RefSeq" id="WP_251937886.1">
    <property type="nucleotide sequence ID" value="NZ_CP098747.1"/>
</dbReference>
<evidence type="ECO:0000256" key="1">
    <source>
        <dbReference type="SAM" id="Phobius"/>
    </source>
</evidence>
<name>A0ABY4W7P5_9PROT</name>
<keyword evidence="1" id="KW-1133">Transmembrane helix</keyword>
<keyword evidence="1" id="KW-0812">Transmembrane</keyword>
<feature type="transmembrane region" description="Helical" evidence="1">
    <location>
        <begin position="162"/>
        <end position="189"/>
    </location>
</feature>
<evidence type="ECO:0008006" key="4">
    <source>
        <dbReference type="Google" id="ProtNLM"/>
    </source>
</evidence>
<dbReference type="EMBL" id="CP098747">
    <property type="protein sequence ID" value="USG63192.1"/>
    <property type="molecule type" value="Genomic_DNA"/>
</dbReference>
<feature type="transmembrane region" description="Helical" evidence="1">
    <location>
        <begin position="209"/>
        <end position="231"/>
    </location>
</feature>
<reference evidence="2" key="1">
    <citation type="submission" date="2022-06" db="EMBL/GenBank/DDBJ databases">
        <title>Sneathiella actinostolidae sp. nov., isolated from a sea anemonein the Western Pacific Ocean.</title>
        <authorList>
            <person name="Wei M.J."/>
        </authorList>
    </citation>
    <scope>NUCLEOTIDE SEQUENCE</scope>
    <source>
        <strain evidence="2">PHK-P5</strain>
    </source>
</reference>
<sequence>MYLQSLKLTWRLYPYVLLAVVGELVVRVLAEQEIGGNSSKGFTITLLYSVLAFFAHVDILFPDPHNRAEAIKRFVGFMLRYMGLIFLIVLIAGGLTFFLYYGLEIASGGDRDERVGMLALIMLPLAGLFSLLIFGFMGTWMPAFVVDRQRGVGKAIARGRSTFWYVTGRLIFGPGLLFVLSLSAFAFIPTLAGLPETYFQTGWQPNISTFVYSAVTYVLQAWAIVMTAWIFSRAFLKAEASHAEAQA</sequence>
<feature type="transmembrane region" description="Helical" evidence="1">
    <location>
        <begin position="12"/>
        <end position="30"/>
    </location>
</feature>
<accession>A0ABY4W7P5</accession>